<proteinExistence type="inferred from homology"/>
<dbReference type="AlphaFoldDB" id="A0A5J4ZHM4"/>
<dbReference type="Pfam" id="PF14226">
    <property type="entry name" value="DIOX_N"/>
    <property type="match status" value="1"/>
</dbReference>
<dbReference type="PANTHER" id="PTHR10209:SF546">
    <property type="entry name" value="1-AMINOCYCLOPROPANE-1-CARBOXYLATE OXIDASE HOMOLOG 4-LIKE"/>
    <property type="match status" value="1"/>
</dbReference>
<keyword evidence="3 5" id="KW-0560">Oxidoreductase</keyword>
<evidence type="ECO:0000256" key="1">
    <source>
        <dbReference type="ARBA" id="ARBA00008056"/>
    </source>
</evidence>
<dbReference type="InterPro" id="IPR026992">
    <property type="entry name" value="DIOX_N"/>
</dbReference>
<evidence type="ECO:0000256" key="2">
    <source>
        <dbReference type="ARBA" id="ARBA00022723"/>
    </source>
</evidence>
<dbReference type="SUPFAM" id="SSF51197">
    <property type="entry name" value="Clavaminate synthase-like"/>
    <property type="match status" value="1"/>
</dbReference>
<evidence type="ECO:0000313" key="8">
    <source>
        <dbReference type="Proteomes" id="UP000325577"/>
    </source>
</evidence>
<evidence type="ECO:0000256" key="3">
    <source>
        <dbReference type="ARBA" id="ARBA00023002"/>
    </source>
</evidence>
<dbReference type="EMBL" id="CM018051">
    <property type="protein sequence ID" value="KAA8516751.1"/>
    <property type="molecule type" value="Genomic_DNA"/>
</dbReference>
<dbReference type="InterPro" id="IPR044861">
    <property type="entry name" value="IPNS-like_FE2OG_OXY"/>
</dbReference>
<comment type="similarity">
    <text evidence="1 5">Belongs to the iron/ascorbate-dependent oxidoreductase family.</text>
</comment>
<dbReference type="InterPro" id="IPR005123">
    <property type="entry name" value="Oxoglu/Fe-dep_dioxygenase_dom"/>
</dbReference>
<keyword evidence="4 5" id="KW-0408">Iron</keyword>
<feature type="domain" description="Fe2OG dioxygenase" evidence="6">
    <location>
        <begin position="185"/>
        <end position="288"/>
    </location>
</feature>
<protein>
    <recommendedName>
        <fullName evidence="6">Fe2OG dioxygenase domain-containing protein</fullName>
    </recommendedName>
</protein>
<dbReference type="FunFam" id="2.60.120.330:FF:000026">
    <property type="entry name" value="DIBOA-glucoside dioxygenase BX6"/>
    <property type="match status" value="1"/>
</dbReference>
<evidence type="ECO:0000256" key="5">
    <source>
        <dbReference type="RuleBase" id="RU003682"/>
    </source>
</evidence>
<keyword evidence="2 5" id="KW-0479">Metal-binding</keyword>
<dbReference type="Pfam" id="PF03171">
    <property type="entry name" value="2OG-FeII_Oxy"/>
    <property type="match status" value="1"/>
</dbReference>
<evidence type="ECO:0000313" key="7">
    <source>
        <dbReference type="EMBL" id="KAA8516751.1"/>
    </source>
</evidence>
<reference evidence="7 8" key="1">
    <citation type="submission" date="2019-09" db="EMBL/GenBank/DDBJ databases">
        <title>A chromosome-level genome assembly of the Chinese tupelo Nyssa sinensis.</title>
        <authorList>
            <person name="Yang X."/>
            <person name="Kang M."/>
            <person name="Yang Y."/>
            <person name="Xiong H."/>
            <person name="Wang M."/>
            <person name="Zhang Z."/>
            <person name="Wang Z."/>
            <person name="Wu H."/>
            <person name="Ma T."/>
            <person name="Liu J."/>
            <person name="Xi Z."/>
        </authorList>
    </citation>
    <scope>NUCLEOTIDE SEQUENCE [LARGE SCALE GENOMIC DNA]</scope>
    <source>
        <strain evidence="7">J267</strain>
        <tissue evidence="7">Leaf</tissue>
    </source>
</reference>
<dbReference type="PROSITE" id="PS51471">
    <property type="entry name" value="FE2OG_OXY"/>
    <property type="match status" value="1"/>
</dbReference>
<dbReference type="PANTHER" id="PTHR10209">
    <property type="entry name" value="OXIDOREDUCTASE, 2OG-FE II OXYGENASE FAMILY PROTEIN"/>
    <property type="match status" value="1"/>
</dbReference>
<dbReference type="OrthoDB" id="288590at2759"/>
<dbReference type="Proteomes" id="UP000325577">
    <property type="component" value="Linkage Group LG8"/>
</dbReference>
<dbReference type="GO" id="GO:0051213">
    <property type="term" value="F:dioxygenase activity"/>
    <property type="evidence" value="ECO:0007669"/>
    <property type="project" value="UniProtKB-ARBA"/>
</dbReference>
<sequence>MAAAAAASATVGYDRMKEVKEFDNSKIGVKGLSDSGIATIPKFFVHPPETLSDLKSSSTCAGIPVIDLSGLKSHLDRPKIVEQIREAARTWGFFQVINHGVPVSVLDETIAAIKAFHEQPTEAATWLDSLQVWMSPVPAKVEDIPAVCRREVVEWDMHAKMVAETVMELLCEGLGLDSGKLKELGYTDTRNFLGHCYPYCPQPDLTLGITSHTDYGMLTVLLQNQVEGLQVKHGHEWVDVKPLHGGLIINIGDSLQIISNDEYTSAEHRVLANSSEKPRISIVEFFHADNRDVSSIHGPLPELLSAEKPAVYRNFTMGEFIENFLTKGLDSKSLVQKLKL</sequence>
<accession>A0A5J4ZHM4</accession>
<keyword evidence="8" id="KW-1185">Reference proteome</keyword>
<organism evidence="7 8">
    <name type="scientific">Nyssa sinensis</name>
    <dbReference type="NCBI Taxonomy" id="561372"/>
    <lineage>
        <taxon>Eukaryota</taxon>
        <taxon>Viridiplantae</taxon>
        <taxon>Streptophyta</taxon>
        <taxon>Embryophyta</taxon>
        <taxon>Tracheophyta</taxon>
        <taxon>Spermatophyta</taxon>
        <taxon>Magnoliopsida</taxon>
        <taxon>eudicotyledons</taxon>
        <taxon>Gunneridae</taxon>
        <taxon>Pentapetalae</taxon>
        <taxon>asterids</taxon>
        <taxon>Cornales</taxon>
        <taxon>Nyssaceae</taxon>
        <taxon>Nyssa</taxon>
    </lineage>
</organism>
<gene>
    <name evidence="7" type="ORF">F0562_017051</name>
</gene>
<dbReference type="InterPro" id="IPR027443">
    <property type="entry name" value="IPNS-like_sf"/>
</dbReference>
<evidence type="ECO:0000259" key="6">
    <source>
        <dbReference type="PROSITE" id="PS51471"/>
    </source>
</evidence>
<evidence type="ECO:0000256" key="4">
    <source>
        <dbReference type="ARBA" id="ARBA00023004"/>
    </source>
</evidence>
<name>A0A5J4ZHM4_9ASTE</name>
<dbReference type="GO" id="GO:0046872">
    <property type="term" value="F:metal ion binding"/>
    <property type="evidence" value="ECO:0007669"/>
    <property type="project" value="UniProtKB-KW"/>
</dbReference>
<dbReference type="GO" id="GO:0016705">
    <property type="term" value="F:oxidoreductase activity, acting on paired donors, with incorporation or reduction of molecular oxygen"/>
    <property type="evidence" value="ECO:0007669"/>
    <property type="project" value="UniProtKB-ARBA"/>
</dbReference>
<dbReference type="Gene3D" id="2.60.120.330">
    <property type="entry name" value="B-lactam Antibiotic, Isopenicillin N Synthase, Chain"/>
    <property type="match status" value="1"/>
</dbReference>